<feature type="active site" description="Tele-phosphohistidine intermediate" evidence="3">
    <location>
        <position position="9"/>
    </location>
</feature>
<dbReference type="PROSITE" id="PS00175">
    <property type="entry name" value="PG_MUTASE"/>
    <property type="match status" value="1"/>
</dbReference>
<dbReference type="SMART" id="SM00855">
    <property type="entry name" value="PGAM"/>
    <property type="match status" value="1"/>
</dbReference>
<dbReference type="GO" id="GO:0005737">
    <property type="term" value="C:cytoplasm"/>
    <property type="evidence" value="ECO:0007669"/>
    <property type="project" value="TreeGrafter"/>
</dbReference>
<dbReference type="Proteomes" id="UP000184010">
    <property type="component" value="Unassembled WGS sequence"/>
</dbReference>
<name>A0A1M7UVK8_9FIRM</name>
<dbReference type="CDD" id="cd07067">
    <property type="entry name" value="HP_PGM_like"/>
    <property type="match status" value="1"/>
</dbReference>
<dbReference type="STRING" id="1121395.SAMN02745215_04746"/>
<evidence type="ECO:0000256" key="2">
    <source>
        <dbReference type="ARBA" id="ARBA00023235"/>
    </source>
</evidence>
<keyword evidence="1" id="KW-0324">Glycolysis</keyword>
<accession>A0A1M7UVK8</accession>
<keyword evidence="6" id="KW-1185">Reference proteome</keyword>
<protein>
    <submittedName>
        <fullName evidence="5">Probable phosphoglycerate mutase</fullName>
    </submittedName>
</protein>
<evidence type="ECO:0000256" key="4">
    <source>
        <dbReference type="PIRSR" id="PIRSR613078-2"/>
    </source>
</evidence>
<dbReference type="AlphaFoldDB" id="A0A1M7UVK8"/>
<dbReference type="Pfam" id="PF00300">
    <property type="entry name" value="His_Phos_1"/>
    <property type="match status" value="1"/>
</dbReference>
<dbReference type="PANTHER" id="PTHR48100:SF1">
    <property type="entry name" value="HISTIDINE PHOSPHATASE FAMILY PROTEIN-RELATED"/>
    <property type="match status" value="1"/>
</dbReference>
<evidence type="ECO:0000313" key="5">
    <source>
        <dbReference type="EMBL" id="SHN86936.1"/>
    </source>
</evidence>
<dbReference type="InterPro" id="IPR001345">
    <property type="entry name" value="PG/BPGM_mutase_AS"/>
</dbReference>
<dbReference type="PANTHER" id="PTHR48100">
    <property type="entry name" value="BROAD-SPECIFICITY PHOSPHATASE YOR283W-RELATED"/>
    <property type="match status" value="1"/>
</dbReference>
<dbReference type="Gene3D" id="3.40.50.1240">
    <property type="entry name" value="Phosphoglycerate mutase-like"/>
    <property type="match status" value="1"/>
</dbReference>
<dbReference type="InterPro" id="IPR013078">
    <property type="entry name" value="His_Pase_superF_clade-1"/>
</dbReference>
<evidence type="ECO:0000256" key="3">
    <source>
        <dbReference type="PIRSR" id="PIRSR613078-1"/>
    </source>
</evidence>
<dbReference type="InterPro" id="IPR029033">
    <property type="entry name" value="His_PPase_superfam"/>
</dbReference>
<reference evidence="6" key="1">
    <citation type="submission" date="2016-12" db="EMBL/GenBank/DDBJ databases">
        <authorList>
            <person name="Varghese N."/>
            <person name="Submissions S."/>
        </authorList>
    </citation>
    <scope>NUCLEOTIDE SEQUENCE [LARGE SCALE GENOMIC DNA]</scope>
    <source>
        <strain evidence="6">DSM 11544</strain>
    </source>
</reference>
<feature type="binding site" evidence="4">
    <location>
        <position position="58"/>
    </location>
    <ligand>
        <name>substrate</name>
    </ligand>
</feature>
<feature type="active site" description="Proton donor/acceptor" evidence="3">
    <location>
        <position position="80"/>
    </location>
</feature>
<evidence type="ECO:0000313" key="6">
    <source>
        <dbReference type="Proteomes" id="UP000184010"/>
    </source>
</evidence>
<evidence type="ECO:0000256" key="1">
    <source>
        <dbReference type="ARBA" id="ARBA00023152"/>
    </source>
</evidence>
<gene>
    <name evidence="5" type="ORF">SAMN02745215_04746</name>
</gene>
<organism evidence="5 6">
    <name type="scientific">Desulfitobacterium chlororespirans DSM 11544</name>
    <dbReference type="NCBI Taxonomy" id="1121395"/>
    <lineage>
        <taxon>Bacteria</taxon>
        <taxon>Bacillati</taxon>
        <taxon>Bacillota</taxon>
        <taxon>Clostridia</taxon>
        <taxon>Eubacteriales</taxon>
        <taxon>Desulfitobacteriaceae</taxon>
        <taxon>Desulfitobacterium</taxon>
    </lineage>
</organism>
<dbReference type="InterPro" id="IPR050275">
    <property type="entry name" value="PGM_Phosphatase"/>
</dbReference>
<feature type="binding site" evidence="4">
    <location>
        <begin position="8"/>
        <end position="15"/>
    </location>
    <ligand>
        <name>substrate</name>
    </ligand>
</feature>
<proteinExistence type="predicted"/>
<dbReference type="SUPFAM" id="SSF53254">
    <property type="entry name" value="Phosphoglycerate mutase-like"/>
    <property type="match status" value="1"/>
</dbReference>
<dbReference type="GO" id="GO:0016791">
    <property type="term" value="F:phosphatase activity"/>
    <property type="evidence" value="ECO:0007669"/>
    <property type="project" value="TreeGrafter"/>
</dbReference>
<dbReference type="PIRSF" id="PIRSF000709">
    <property type="entry name" value="6PFK_2-Ptase"/>
    <property type="match status" value="1"/>
</dbReference>
<dbReference type="RefSeq" id="WP_072774846.1">
    <property type="nucleotide sequence ID" value="NZ_FRDN01000018.1"/>
</dbReference>
<sequence>MLQIYLIRHGQTKWNLLKKMQGSKDSKLTDQGIKQAIMLGKKLKPVKFNKIYSSSATRTMETSGFIFPSMEVCYSTSLNEIAMGEWEGRTYTQIEKMNPKEWHNFFNDPFNYNPSKGGESFAKLKNRLKQFIYTERLFSQEGNIAIVSHRITLRMLLSILLEEKELFSEIDLSPTSLSVIEIDDNTCKVKYLNNISHYCDA</sequence>
<keyword evidence="2" id="KW-0413">Isomerase</keyword>
<dbReference type="EMBL" id="FRDN01000018">
    <property type="protein sequence ID" value="SHN86936.1"/>
    <property type="molecule type" value="Genomic_DNA"/>
</dbReference>